<dbReference type="InterPro" id="IPR011006">
    <property type="entry name" value="CheY-like_superfamily"/>
</dbReference>
<feature type="modified residue" description="4-aspartylphosphate" evidence="3">
    <location>
        <position position="65"/>
    </location>
</feature>
<sequence length="368" mass="42223">MGHRIHSVAYRDPQTILIVDDDEINRGILDNIFADDYQVEEAENGRIGLEKILDTPEKYCAVLLDVMMPEMDGLETLRHLKHEELLDEIPVFLITAEANDAVMKEAYRMGVMDVISKPVIPYVVMRRINSVVELFRARRSLSNQVMAQQSELLRQAEQIIRLNRGMIEGLATAIEFRSAESGDHVRRIHDITRYMLKYTEWGEGMEDYDIEQIAQASIMHDIGKIAIPDAVLNKPGRLTPEEFEIMKTHTVQGEQLLEKIPELKENLAYEYAKDIARHHHERWDGRGYPDGLKGDEISPWAQIVSLADVYDALSCKRIYKDAFPREKVVEMIRDGSCGVFNPRLLDAFFSVEDEIAKMYDANGKEDAK</sequence>
<dbReference type="InterPro" id="IPR037522">
    <property type="entry name" value="HD_GYP_dom"/>
</dbReference>
<evidence type="ECO:0000259" key="4">
    <source>
        <dbReference type="PROSITE" id="PS50110"/>
    </source>
</evidence>
<dbReference type="Pfam" id="PF00072">
    <property type="entry name" value="Response_reg"/>
    <property type="match status" value="1"/>
</dbReference>
<reference evidence="6" key="2">
    <citation type="submission" date="2021-04" db="EMBL/GenBank/DDBJ databases">
        <authorList>
            <person name="Gilroy R."/>
        </authorList>
    </citation>
    <scope>NUCLEOTIDE SEQUENCE</scope>
    <source>
        <strain evidence="6">CHK179-28034</strain>
    </source>
</reference>
<gene>
    <name evidence="6" type="ORF">H9968_11045</name>
</gene>
<dbReference type="PANTHER" id="PTHR45228">
    <property type="entry name" value="CYCLIC DI-GMP PHOSPHODIESTERASE TM_0186-RELATED"/>
    <property type="match status" value="1"/>
</dbReference>
<feature type="domain" description="HD-GYP" evidence="5">
    <location>
        <begin position="159"/>
        <end position="364"/>
    </location>
</feature>
<dbReference type="SUPFAM" id="SSF109604">
    <property type="entry name" value="HD-domain/PDEase-like"/>
    <property type="match status" value="1"/>
</dbReference>
<reference evidence="6" key="1">
    <citation type="journal article" date="2021" name="PeerJ">
        <title>Extensive microbial diversity within the chicken gut microbiome revealed by metagenomics and culture.</title>
        <authorList>
            <person name="Gilroy R."/>
            <person name="Ravi A."/>
            <person name="Getino M."/>
            <person name="Pursley I."/>
            <person name="Horton D.L."/>
            <person name="Alikhan N.F."/>
            <person name="Baker D."/>
            <person name="Gharbi K."/>
            <person name="Hall N."/>
            <person name="Watson M."/>
            <person name="Adriaenssens E.M."/>
            <person name="Foster-Nyarko E."/>
            <person name="Jarju S."/>
            <person name="Secka A."/>
            <person name="Antonio M."/>
            <person name="Oren A."/>
            <person name="Chaudhuri R.R."/>
            <person name="La Ragione R."/>
            <person name="Hildebrand F."/>
            <person name="Pallen M.J."/>
        </authorList>
    </citation>
    <scope>NUCLEOTIDE SEQUENCE</scope>
    <source>
        <strain evidence="6">CHK179-28034</strain>
    </source>
</reference>
<evidence type="ECO:0000256" key="2">
    <source>
        <dbReference type="ARBA" id="ARBA00024867"/>
    </source>
</evidence>
<dbReference type="SMART" id="SM00448">
    <property type="entry name" value="REC"/>
    <property type="match status" value="1"/>
</dbReference>
<dbReference type="CDD" id="cd00077">
    <property type="entry name" value="HDc"/>
    <property type="match status" value="1"/>
</dbReference>
<dbReference type="Gene3D" id="1.10.3210.10">
    <property type="entry name" value="Hypothetical protein af1432"/>
    <property type="match status" value="1"/>
</dbReference>
<evidence type="ECO:0000313" key="6">
    <source>
        <dbReference type="EMBL" id="HIZ40431.1"/>
    </source>
</evidence>
<dbReference type="PROSITE" id="PS50110">
    <property type="entry name" value="RESPONSE_REGULATORY"/>
    <property type="match status" value="1"/>
</dbReference>
<dbReference type="PROSITE" id="PS51832">
    <property type="entry name" value="HD_GYP"/>
    <property type="match status" value="1"/>
</dbReference>
<dbReference type="Gene3D" id="3.40.50.2300">
    <property type="match status" value="1"/>
</dbReference>
<dbReference type="EMBL" id="DXBR01000100">
    <property type="protein sequence ID" value="HIZ40431.1"/>
    <property type="molecule type" value="Genomic_DNA"/>
</dbReference>
<dbReference type="Pfam" id="PF13487">
    <property type="entry name" value="HD_5"/>
    <property type="match status" value="1"/>
</dbReference>
<dbReference type="InterPro" id="IPR003607">
    <property type="entry name" value="HD/PDEase_dom"/>
</dbReference>
<dbReference type="SMART" id="SM00471">
    <property type="entry name" value="HDc"/>
    <property type="match status" value="1"/>
</dbReference>
<name>A0A9D2J8F6_9FIRM</name>
<keyword evidence="3" id="KW-0597">Phosphoprotein</keyword>
<comment type="function">
    <text evidence="2">May play the central regulatory role in sporulation. It may be an element of the effector pathway responsible for the activation of sporulation genes in response to nutritional stress. Spo0A may act in concert with spo0H (a sigma factor) to control the expression of some genes that are critical to the sporulation process.</text>
</comment>
<dbReference type="InterPro" id="IPR052020">
    <property type="entry name" value="Cyclic_di-GMP/3'3'-cGAMP_PDE"/>
</dbReference>
<evidence type="ECO:0000313" key="7">
    <source>
        <dbReference type="Proteomes" id="UP000824049"/>
    </source>
</evidence>
<evidence type="ECO:0000256" key="3">
    <source>
        <dbReference type="PROSITE-ProRule" id="PRU00169"/>
    </source>
</evidence>
<feature type="domain" description="Response regulatory" evidence="4">
    <location>
        <begin position="15"/>
        <end position="132"/>
    </location>
</feature>
<dbReference type="Proteomes" id="UP000824049">
    <property type="component" value="Unassembled WGS sequence"/>
</dbReference>
<comment type="caution">
    <text evidence="6">The sequence shown here is derived from an EMBL/GenBank/DDBJ whole genome shotgun (WGS) entry which is preliminary data.</text>
</comment>
<organism evidence="6 7">
    <name type="scientific">Candidatus Anaerobutyricum stercoris</name>
    <dbReference type="NCBI Taxonomy" id="2838457"/>
    <lineage>
        <taxon>Bacteria</taxon>
        <taxon>Bacillati</taxon>
        <taxon>Bacillota</taxon>
        <taxon>Clostridia</taxon>
        <taxon>Lachnospirales</taxon>
        <taxon>Lachnospiraceae</taxon>
        <taxon>Anaerobutyricum</taxon>
    </lineage>
</organism>
<proteinExistence type="predicted"/>
<accession>A0A9D2J8F6</accession>
<evidence type="ECO:0000259" key="5">
    <source>
        <dbReference type="PROSITE" id="PS51832"/>
    </source>
</evidence>
<protein>
    <recommendedName>
        <fullName evidence="1">Stage 0 sporulation protein A homolog</fullName>
    </recommendedName>
</protein>
<dbReference type="SUPFAM" id="SSF52172">
    <property type="entry name" value="CheY-like"/>
    <property type="match status" value="1"/>
</dbReference>
<evidence type="ECO:0000256" key="1">
    <source>
        <dbReference type="ARBA" id="ARBA00018672"/>
    </source>
</evidence>
<dbReference type="AlphaFoldDB" id="A0A9D2J8F6"/>
<dbReference type="InterPro" id="IPR001789">
    <property type="entry name" value="Sig_transdc_resp-reg_receiver"/>
</dbReference>
<dbReference type="GO" id="GO:0000160">
    <property type="term" value="P:phosphorelay signal transduction system"/>
    <property type="evidence" value="ECO:0007669"/>
    <property type="project" value="InterPro"/>
</dbReference>